<evidence type="ECO:0000256" key="2">
    <source>
        <dbReference type="ARBA" id="ARBA00005695"/>
    </source>
</evidence>
<dbReference type="GO" id="GO:0030313">
    <property type="term" value="C:cell envelope"/>
    <property type="evidence" value="ECO:0007669"/>
    <property type="project" value="UniProtKB-SubCell"/>
</dbReference>
<evidence type="ECO:0000313" key="8">
    <source>
        <dbReference type="Proteomes" id="UP000644020"/>
    </source>
</evidence>
<dbReference type="Gene3D" id="3.10.105.10">
    <property type="entry name" value="Dipeptide-binding Protein, Domain 3"/>
    <property type="match status" value="1"/>
</dbReference>
<evidence type="ECO:0000259" key="6">
    <source>
        <dbReference type="Pfam" id="PF00496"/>
    </source>
</evidence>
<reference evidence="7" key="1">
    <citation type="journal article" date="2014" name="Int. J. Syst. Evol. Microbiol.">
        <title>Complete genome sequence of Corynebacterium casei LMG S-19264T (=DSM 44701T), isolated from a smear-ripened cheese.</title>
        <authorList>
            <consortium name="US DOE Joint Genome Institute (JGI-PGF)"/>
            <person name="Walter F."/>
            <person name="Albersmeier A."/>
            <person name="Kalinowski J."/>
            <person name="Ruckert C."/>
        </authorList>
    </citation>
    <scope>NUCLEOTIDE SEQUENCE</scope>
    <source>
        <strain evidence="7">JCM 4518</strain>
    </source>
</reference>
<accession>A0A918T2B5</accession>
<feature type="signal peptide" evidence="5">
    <location>
        <begin position="1"/>
        <end position="22"/>
    </location>
</feature>
<dbReference type="Gene3D" id="3.40.190.10">
    <property type="entry name" value="Periplasmic binding protein-like II"/>
    <property type="match status" value="1"/>
</dbReference>
<evidence type="ECO:0000313" key="7">
    <source>
        <dbReference type="EMBL" id="GHA84542.1"/>
    </source>
</evidence>
<dbReference type="Proteomes" id="UP000644020">
    <property type="component" value="Unassembled WGS sequence"/>
</dbReference>
<protein>
    <submittedName>
        <fullName evidence="7">Solute-binding transport lipoprotein</fullName>
    </submittedName>
</protein>
<keyword evidence="4 5" id="KW-0732">Signal</keyword>
<evidence type="ECO:0000256" key="1">
    <source>
        <dbReference type="ARBA" id="ARBA00004196"/>
    </source>
</evidence>
<comment type="similarity">
    <text evidence="2">Belongs to the bacterial solute-binding protein 5 family.</text>
</comment>
<sequence>MHVFNRTSLQAAAALASISLIAGCGVFSDPESAGEKRITIGTTSSPSTLDPAASWDSSWEMFRNVYQTLLSFPTGTTVPKPDAAECKFTDKSSRVFECTLLEGLTFSNGHKLDAKAVQYSIERIRTIDAEGGPNGMLGSLDTVETVGDRTVVFKLNKPDATFPFVLATPAMSLVDPAEYPADKLRPKDGKVVGSGPYVLDSYQERKRAELTRNPKYKGFADRKNGGVTIKYFDDSEAMVKALRDEDIDATYRGLTAQEVVSLQTDDPRNKGLQLVESTGSDIRYLVFNSEDPSVANPAVRRAVAQLVDRDELVSKVYQGTAEPLYSMVPKGIAAHTTKFFDTYSHPDKKKAAEILEKGGVSTPVALSLWYTTDRYGSATAAEFTELKRQLEASGLFKVTVQGKPWTEFQAGYQKGEYPVFGRGWFPDFPDPDNFIAPFLGKKNVLGTPYLSPRITDQLLPKSRRQSDRGAVSKEFVQAQEIMVQDVRLLPLWQGKLYIAARDDIGGGERALDPQTVMQLWELHRRASW</sequence>
<keyword evidence="7" id="KW-0449">Lipoprotein</keyword>
<feature type="domain" description="Solute-binding protein family 5" evidence="6">
    <location>
        <begin position="79"/>
        <end position="443"/>
    </location>
</feature>
<dbReference type="PANTHER" id="PTHR30290">
    <property type="entry name" value="PERIPLASMIC BINDING COMPONENT OF ABC TRANSPORTER"/>
    <property type="match status" value="1"/>
</dbReference>
<dbReference type="GO" id="GO:1904680">
    <property type="term" value="F:peptide transmembrane transporter activity"/>
    <property type="evidence" value="ECO:0007669"/>
    <property type="project" value="TreeGrafter"/>
</dbReference>
<proteinExistence type="inferred from homology"/>
<dbReference type="PANTHER" id="PTHR30290:SF10">
    <property type="entry name" value="PERIPLASMIC OLIGOPEPTIDE-BINDING PROTEIN-RELATED"/>
    <property type="match status" value="1"/>
</dbReference>
<dbReference type="EMBL" id="BMUL01000007">
    <property type="protein sequence ID" value="GHA84542.1"/>
    <property type="molecule type" value="Genomic_DNA"/>
</dbReference>
<dbReference type="SUPFAM" id="SSF53850">
    <property type="entry name" value="Periplasmic binding protein-like II"/>
    <property type="match status" value="1"/>
</dbReference>
<comment type="caution">
    <text evidence="7">The sequence shown here is derived from an EMBL/GenBank/DDBJ whole genome shotgun (WGS) entry which is preliminary data.</text>
</comment>
<organism evidence="7 8">
    <name type="scientific">Streptomyces termitum</name>
    <dbReference type="NCBI Taxonomy" id="67368"/>
    <lineage>
        <taxon>Bacteria</taxon>
        <taxon>Bacillati</taxon>
        <taxon>Actinomycetota</taxon>
        <taxon>Actinomycetes</taxon>
        <taxon>Kitasatosporales</taxon>
        <taxon>Streptomycetaceae</taxon>
        <taxon>Streptomyces</taxon>
    </lineage>
</organism>
<dbReference type="InterPro" id="IPR030678">
    <property type="entry name" value="Peptide/Ni-bd"/>
</dbReference>
<reference evidence="7" key="2">
    <citation type="submission" date="2020-09" db="EMBL/GenBank/DDBJ databases">
        <authorList>
            <person name="Sun Q."/>
            <person name="Ohkuma M."/>
        </authorList>
    </citation>
    <scope>NUCLEOTIDE SEQUENCE</scope>
    <source>
        <strain evidence="7">JCM 4518</strain>
    </source>
</reference>
<dbReference type="FunFam" id="3.10.105.10:FF:000012">
    <property type="entry name" value="Peptide/nickel transport system substrate-binding protein"/>
    <property type="match status" value="1"/>
</dbReference>
<evidence type="ECO:0000256" key="5">
    <source>
        <dbReference type="SAM" id="SignalP"/>
    </source>
</evidence>
<dbReference type="GO" id="GO:0042597">
    <property type="term" value="C:periplasmic space"/>
    <property type="evidence" value="ECO:0007669"/>
    <property type="project" value="UniProtKB-ARBA"/>
</dbReference>
<evidence type="ECO:0000256" key="3">
    <source>
        <dbReference type="ARBA" id="ARBA00022448"/>
    </source>
</evidence>
<dbReference type="InterPro" id="IPR000914">
    <property type="entry name" value="SBP_5_dom"/>
</dbReference>
<evidence type="ECO:0000256" key="4">
    <source>
        <dbReference type="ARBA" id="ARBA00022729"/>
    </source>
</evidence>
<comment type="subcellular location">
    <subcellularLocation>
        <location evidence="1">Cell envelope</location>
    </subcellularLocation>
</comment>
<dbReference type="PIRSF" id="PIRSF002741">
    <property type="entry name" value="MppA"/>
    <property type="match status" value="1"/>
</dbReference>
<feature type="chain" id="PRO_5039234515" evidence="5">
    <location>
        <begin position="23"/>
        <end position="528"/>
    </location>
</feature>
<dbReference type="GO" id="GO:0043190">
    <property type="term" value="C:ATP-binding cassette (ABC) transporter complex"/>
    <property type="evidence" value="ECO:0007669"/>
    <property type="project" value="InterPro"/>
</dbReference>
<dbReference type="Pfam" id="PF00496">
    <property type="entry name" value="SBP_bac_5"/>
    <property type="match status" value="1"/>
</dbReference>
<dbReference type="GO" id="GO:0015833">
    <property type="term" value="P:peptide transport"/>
    <property type="evidence" value="ECO:0007669"/>
    <property type="project" value="TreeGrafter"/>
</dbReference>
<dbReference type="AlphaFoldDB" id="A0A918T2B5"/>
<keyword evidence="8" id="KW-1185">Reference proteome</keyword>
<dbReference type="PROSITE" id="PS51257">
    <property type="entry name" value="PROKAR_LIPOPROTEIN"/>
    <property type="match status" value="1"/>
</dbReference>
<gene>
    <name evidence="7" type="ORF">GCM10010305_30380</name>
</gene>
<dbReference type="InterPro" id="IPR039424">
    <property type="entry name" value="SBP_5"/>
</dbReference>
<name>A0A918T2B5_9ACTN</name>
<keyword evidence="3" id="KW-0813">Transport</keyword>